<comment type="caution">
    <text evidence="1">The sequence shown here is derived from an EMBL/GenBank/DDBJ whole genome shotgun (WGS) entry which is preliminary data.</text>
</comment>
<evidence type="ECO:0000313" key="1">
    <source>
        <dbReference type="EMBL" id="MBD7970258.1"/>
    </source>
</evidence>
<dbReference type="Proteomes" id="UP000608071">
    <property type="component" value="Unassembled WGS sequence"/>
</dbReference>
<keyword evidence="2" id="KW-1185">Reference proteome</keyword>
<accession>A0ABR8T3Y9</accession>
<reference evidence="1 2" key="1">
    <citation type="submission" date="2020-08" db="EMBL/GenBank/DDBJ databases">
        <title>A Genomic Blueprint of the Chicken Gut Microbiome.</title>
        <authorList>
            <person name="Gilroy R."/>
            <person name="Ravi A."/>
            <person name="Getino M."/>
            <person name="Pursley I."/>
            <person name="Horton D.L."/>
            <person name="Alikhan N.-F."/>
            <person name="Baker D."/>
            <person name="Gharbi K."/>
            <person name="Hall N."/>
            <person name="Watson M."/>
            <person name="Adriaenssens E.M."/>
            <person name="Foster-Nyarko E."/>
            <person name="Jarju S."/>
            <person name="Secka A."/>
            <person name="Antonio M."/>
            <person name="Oren A."/>
            <person name="Chaudhuri R."/>
            <person name="La Ragione R.M."/>
            <person name="Hildebrand F."/>
            <person name="Pallen M.J."/>
        </authorList>
    </citation>
    <scope>NUCLEOTIDE SEQUENCE [LARGE SCALE GENOMIC DNA]</scope>
    <source>
        <strain evidence="1 2">Sa2BVA9</strain>
    </source>
</reference>
<protein>
    <submittedName>
        <fullName evidence="1">Uncharacterized protein</fullName>
    </submittedName>
</protein>
<dbReference type="RefSeq" id="WP_191803169.1">
    <property type="nucleotide sequence ID" value="NZ_JACSQL010000011.1"/>
</dbReference>
<dbReference type="EMBL" id="JACSQL010000011">
    <property type="protein sequence ID" value="MBD7970258.1"/>
    <property type="molecule type" value="Genomic_DNA"/>
</dbReference>
<name>A0ABR8T3Y9_9BACL</name>
<gene>
    <name evidence="1" type="ORF">H9647_19520</name>
</gene>
<evidence type="ECO:0000313" key="2">
    <source>
        <dbReference type="Proteomes" id="UP000608071"/>
    </source>
</evidence>
<proteinExistence type="predicted"/>
<organism evidence="1 2">
    <name type="scientific">Paenibacillus gallinarum</name>
    <dbReference type="NCBI Taxonomy" id="2762232"/>
    <lineage>
        <taxon>Bacteria</taxon>
        <taxon>Bacillati</taxon>
        <taxon>Bacillota</taxon>
        <taxon>Bacilli</taxon>
        <taxon>Bacillales</taxon>
        <taxon>Paenibacillaceae</taxon>
        <taxon>Paenibacillus</taxon>
    </lineage>
</organism>
<sequence>MSISSFVLGLLGGLNIPFLDKASRTSEASGEIRHQKVMKLKVPKNPTQPKRKERVNFAQFDRRGVEEHITWDVIRTADKEFIVKAGRHEEVVTIGHTPKFEVAPMDTVKINRALVLVLDFAKVDK</sequence>